<protein>
    <submittedName>
        <fullName evidence="3">Pimeloyl-ACP methyl ester carboxylesterase</fullName>
    </submittedName>
</protein>
<keyword evidence="4" id="KW-1185">Reference proteome</keyword>
<evidence type="ECO:0000313" key="4">
    <source>
        <dbReference type="Proteomes" id="UP000198948"/>
    </source>
</evidence>
<evidence type="ECO:0000313" key="3">
    <source>
        <dbReference type="EMBL" id="SES02096.1"/>
    </source>
</evidence>
<dbReference type="STRING" id="142588.SAMN04488559_11810"/>
<dbReference type="OrthoDB" id="252464at2"/>
<proteinExistence type="predicted"/>
<evidence type="ECO:0000256" key="1">
    <source>
        <dbReference type="ARBA" id="ARBA00022801"/>
    </source>
</evidence>
<dbReference type="GO" id="GO:0016787">
    <property type="term" value="F:hydrolase activity"/>
    <property type="evidence" value="ECO:0007669"/>
    <property type="project" value="UniProtKB-KW"/>
</dbReference>
<accession>A0A1H9TY97</accession>
<dbReference type="AlphaFoldDB" id="A0A1H9TY97"/>
<dbReference type="GO" id="GO:0016020">
    <property type="term" value="C:membrane"/>
    <property type="evidence" value="ECO:0007669"/>
    <property type="project" value="TreeGrafter"/>
</dbReference>
<dbReference type="Gene3D" id="3.40.50.1820">
    <property type="entry name" value="alpha/beta hydrolase"/>
    <property type="match status" value="1"/>
</dbReference>
<evidence type="ECO:0000259" key="2">
    <source>
        <dbReference type="Pfam" id="PF00561"/>
    </source>
</evidence>
<feature type="domain" description="AB hydrolase-1" evidence="2">
    <location>
        <begin position="26"/>
        <end position="131"/>
    </location>
</feature>
<sequence>MLEPNQIGSVQVDGADLYYETYGTGPAILCLHGNGGSHKSFMAQVDYFSAQYELILMDSRAHGRSTRGNGKLTFEQMAKDIEALLTQLSIKEVIIFGYSDGGNLALQYALMYPSRVKLIVASGINLTPQDLKRSMRVSTFISYYLLTFGALFNRKIRTRRELLGLIVKQPQLKLSEMQHINCPTLLLVAESDISQVGHTQKVAAQLPNGTAIEVPKVGHNFMRKHPQRFNQIVSDYLGCV</sequence>
<dbReference type="EMBL" id="FOHA01000018">
    <property type="protein sequence ID" value="SES02096.1"/>
    <property type="molecule type" value="Genomic_DNA"/>
</dbReference>
<dbReference type="PANTHER" id="PTHR43798">
    <property type="entry name" value="MONOACYLGLYCEROL LIPASE"/>
    <property type="match status" value="1"/>
</dbReference>
<reference evidence="3 4" key="1">
    <citation type="submission" date="2016-10" db="EMBL/GenBank/DDBJ databases">
        <authorList>
            <person name="de Groot N.N."/>
        </authorList>
    </citation>
    <scope>NUCLEOTIDE SEQUENCE [LARGE SCALE GENOMIC DNA]</scope>
    <source>
        <strain evidence="3 4">DSM 13760</strain>
    </source>
</reference>
<dbReference type="Pfam" id="PF00561">
    <property type="entry name" value="Abhydrolase_1"/>
    <property type="match status" value="1"/>
</dbReference>
<dbReference type="InterPro" id="IPR029058">
    <property type="entry name" value="AB_hydrolase_fold"/>
</dbReference>
<dbReference type="InterPro" id="IPR000073">
    <property type="entry name" value="AB_hydrolase_1"/>
</dbReference>
<dbReference type="Proteomes" id="UP000198948">
    <property type="component" value="Unassembled WGS sequence"/>
</dbReference>
<dbReference type="SUPFAM" id="SSF53474">
    <property type="entry name" value="alpha/beta-Hydrolases"/>
    <property type="match status" value="1"/>
</dbReference>
<name>A0A1H9TY97_9LACT</name>
<gene>
    <name evidence="3" type="ORF">SAMN04488559_11810</name>
</gene>
<organism evidence="3 4">
    <name type="scientific">Isobaculum melis</name>
    <dbReference type="NCBI Taxonomy" id="142588"/>
    <lineage>
        <taxon>Bacteria</taxon>
        <taxon>Bacillati</taxon>
        <taxon>Bacillota</taxon>
        <taxon>Bacilli</taxon>
        <taxon>Lactobacillales</taxon>
        <taxon>Carnobacteriaceae</taxon>
        <taxon>Isobaculum</taxon>
    </lineage>
</organism>
<dbReference type="PANTHER" id="PTHR43798:SF31">
    <property type="entry name" value="AB HYDROLASE SUPERFAMILY PROTEIN YCLE"/>
    <property type="match status" value="1"/>
</dbReference>
<dbReference type="InterPro" id="IPR050266">
    <property type="entry name" value="AB_hydrolase_sf"/>
</dbReference>
<keyword evidence="1" id="KW-0378">Hydrolase</keyword>